<sequence length="480" mass="51121">MKPSRRPGTTTPAPATHTRNPLLLPQLPPAPRSWCIASSAAAAISYADRGASAIVASQLLESGWTEGQLGGVQGSFFAGYALTQVLGGLLGGGRGRGTGMRRRREKKNGELVAAARDDDDREEDGGGNYRSVVPISLSLTAIATLLFPMAAEYGGSTFASIDRFCLGLAEGLLLPAAMAGVSYTTRTKTTMETLTDTTTTNEDDGNEKNNEWKCGDDNVKNNSATASSVVIAGCYLGSAWAYLSAMVLFSEQFQATMLGWMGGWGWLTLGRHPELFKDIALSSSTIIDGHQNVIVWPWVFYLNGFVSLACIFLFRDEFDFSFPFVGFREGGGDVRDDDYSEYRNGDLWKNALSIWYLSQGRGADDGNMLSSTAFLFGMAQTVSALSLGAVSVSHLDVASPSSAGAVYALGNVAAAASGSVVVNLFGRFLEQDEDGGTVDRGGDEFALPFRAIAILSAVCSLFYGCTVETEFEIGFNETAT</sequence>
<keyword evidence="4 6" id="KW-0472">Membrane</keyword>
<dbReference type="InterPro" id="IPR036259">
    <property type="entry name" value="MFS_trans_sf"/>
</dbReference>
<dbReference type="Proteomes" id="UP001530377">
    <property type="component" value="Unassembled WGS sequence"/>
</dbReference>
<evidence type="ECO:0000256" key="2">
    <source>
        <dbReference type="ARBA" id="ARBA00022692"/>
    </source>
</evidence>
<comment type="subcellular location">
    <subcellularLocation>
        <location evidence="1">Membrane</location>
        <topology evidence="1">Multi-pass membrane protein</topology>
    </subcellularLocation>
</comment>
<feature type="transmembrane region" description="Helical" evidence="6">
    <location>
        <begin position="293"/>
        <end position="314"/>
    </location>
</feature>
<keyword evidence="3 6" id="KW-1133">Transmembrane helix</keyword>
<protein>
    <submittedName>
        <fullName evidence="7">Uncharacterized protein</fullName>
    </submittedName>
</protein>
<dbReference type="AlphaFoldDB" id="A0ABD3RXI1"/>
<feature type="transmembrane region" description="Helical" evidence="6">
    <location>
        <begin position="404"/>
        <end position="425"/>
    </location>
</feature>
<gene>
    <name evidence="7" type="ORF">ACHAXA_009790</name>
</gene>
<keyword evidence="8" id="KW-1185">Reference proteome</keyword>
<dbReference type="EMBL" id="JALLPB020000125">
    <property type="protein sequence ID" value="KAL3816930.1"/>
    <property type="molecule type" value="Genomic_DNA"/>
</dbReference>
<evidence type="ECO:0000256" key="6">
    <source>
        <dbReference type="SAM" id="Phobius"/>
    </source>
</evidence>
<accession>A0ABD3RXI1</accession>
<evidence type="ECO:0000256" key="3">
    <source>
        <dbReference type="ARBA" id="ARBA00022989"/>
    </source>
</evidence>
<dbReference type="Gene3D" id="1.20.1250.20">
    <property type="entry name" value="MFS general substrate transporter like domains"/>
    <property type="match status" value="1"/>
</dbReference>
<keyword evidence="2 6" id="KW-0812">Transmembrane</keyword>
<evidence type="ECO:0000313" key="7">
    <source>
        <dbReference type="EMBL" id="KAL3816930.1"/>
    </source>
</evidence>
<evidence type="ECO:0000256" key="5">
    <source>
        <dbReference type="SAM" id="MobiDB-lite"/>
    </source>
</evidence>
<feature type="region of interest" description="Disordered" evidence="5">
    <location>
        <begin position="1"/>
        <end position="21"/>
    </location>
</feature>
<feature type="transmembrane region" description="Helical" evidence="6">
    <location>
        <begin position="373"/>
        <end position="392"/>
    </location>
</feature>
<dbReference type="PANTHER" id="PTHR11662">
    <property type="entry name" value="SOLUTE CARRIER FAMILY 17"/>
    <property type="match status" value="1"/>
</dbReference>
<dbReference type="SUPFAM" id="SSF103473">
    <property type="entry name" value="MFS general substrate transporter"/>
    <property type="match status" value="1"/>
</dbReference>
<proteinExistence type="predicted"/>
<name>A0ABD3RXI1_9STRA</name>
<evidence type="ECO:0000256" key="1">
    <source>
        <dbReference type="ARBA" id="ARBA00004141"/>
    </source>
</evidence>
<organism evidence="7 8">
    <name type="scientific">Cyclostephanos tholiformis</name>
    <dbReference type="NCBI Taxonomy" id="382380"/>
    <lineage>
        <taxon>Eukaryota</taxon>
        <taxon>Sar</taxon>
        <taxon>Stramenopiles</taxon>
        <taxon>Ochrophyta</taxon>
        <taxon>Bacillariophyta</taxon>
        <taxon>Coscinodiscophyceae</taxon>
        <taxon>Thalassiosirophycidae</taxon>
        <taxon>Stephanodiscales</taxon>
        <taxon>Stephanodiscaceae</taxon>
        <taxon>Cyclostephanos</taxon>
    </lineage>
</organism>
<dbReference type="GO" id="GO:0016020">
    <property type="term" value="C:membrane"/>
    <property type="evidence" value="ECO:0007669"/>
    <property type="project" value="UniProtKB-SubCell"/>
</dbReference>
<comment type="caution">
    <text evidence="7">The sequence shown here is derived from an EMBL/GenBank/DDBJ whole genome shotgun (WGS) entry which is preliminary data.</text>
</comment>
<feature type="compositionally biased region" description="Low complexity" evidence="5">
    <location>
        <begin position="6"/>
        <end position="21"/>
    </location>
</feature>
<feature type="transmembrane region" description="Helical" evidence="6">
    <location>
        <begin position="229"/>
        <end position="249"/>
    </location>
</feature>
<evidence type="ECO:0000313" key="8">
    <source>
        <dbReference type="Proteomes" id="UP001530377"/>
    </source>
</evidence>
<feature type="region of interest" description="Disordered" evidence="5">
    <location>
        <begin position="94"/>
        <end position="127"/>
    </location>
</feature>
<dbReference type="InterPro" id="IPR050382">
    <property type="entry name" value="MFS_Na/Anion_cotransporter"/>
</dbReference>
<evidence type="ECO:0000256" key="4">
    <source>
        <dbReference type="ARBA" id="ARBA00023136"/>
    </source>
</evidence>
<dbReference type="PANTHER" id="PTHR11662:SF399">
    <property type="entry name" value="FI19708P1-RELATED"/>
    <property type="match status" value="1"/>
</dbReference>
<reference evidence="7 8" key="1">
    <citation type="submission" date="2024-10" db="EMBL/GenBank/DDBJ databases">
        <title>Updated reference genomes for cyclostephanoid diatoms.</title>
        <authorList>
            <person name="Roberts W.R."/>
            <person name="Alverson A.J."/>
        </authorList>
    </citation>
    <scope>NUCLEOTIDE SEQUENCE [LARGE SCALE GENOMIC DNA]</scope>
    <source>
        <strain evidence="7 8">AJA228-03</strain>
    </source>
</reference>